<reference evidence="3" key="2">
    <citation type="submission" date="2015-08" db="UniProtKB">
        <authorList>
            <consortium name="WormBaseParasite"/>
        </authorList>
    </citation>
    <scope>IDENTIFICATION</scope>
</reference>
<sequence length="229" mass="26036">MFEAFNMFETREHAEKFLFDNEIFTRSKHCPKWGTLNCSGTEEKMVKRPRPKEIQPVERDIQITKDEPIMVVKKWKILAESFRPLAIAEFDVEGAFVKIKNKGASCICLEGYNLKLKLLDKDNVFKLINKQPLVPNGTMTFYSSNAYFKNNPSSNLVVKDNELLLGDAFRLELADLNDEIVVFYEGKVTSTKEVGPVRAVAIHFASISAGSFIAENLSTIVKYLDNVDK</sequence>
<feature type="domain" description="LTD" evidence="1">
    <location>
        <begin position="80"/>
        <end position="198"/>
    </location>
</feature>
<name>A0A0K0FUK6_STRVS</name>
<evidence type="ECO:0000313" key="2">
    <source>
        <dbReference type="Proteomes" id="UP000035680"/>
    </source>
</evidence>
<protein>
    <submittedName>
        <fullName evidence="3">LTD domain-containing protein</fullName>
    </submittedName>
</protein>
<dbReference type="STRING" id="75913.A0A0K0FUK6"/>
<evidence type="ECO:0000259" key="1">
    <source>
        <dbReference type="PROSITE" id="PS51841"/>
    </source>
</evidence>
<dbReference type="InterPro" id="IPR001322">
    <property type="entry name" value="Lamin_tail_dom"/>
</dbReference>
<dbReference type="SUPFAM" id="SSF74853">
    <property type="entry name" value="Lamin A/C globular tail domain"/>
    <property type="match status" value="1"/>
</dbReference>
<dbReference type="PROSITE" id="PS51841">
    <property type="entry name" value="LTD"/>
    <property type="match status" value="1"/>
</dbReference>
<dbReference type="WBParaSite" id="SVE_1601900.1">
    <property type="protein sequence ID" value="SVE_1601900.1"/>
    <property type="gene ID" value="SVE_1601900"/>
</dbReference>
<dbReference type="AlphaFoldDB" id="A0A0K0FUK6"/>
<dbReference type="Gene3D" id="2.60.40.1260">
    <property type="entry name" value="Lamin Tail domain"/>
    <property type="match status" value="1"/>
</dbReference>
<organism evidence="2 3">
    <name type="scientific">Strongyloides venezuelensis</name>
    <name type="common">Threadworm</name>
    <dbReference type="NCBI Taxonomy" id="75913"/>
    <lineage>
        <taxon>Eukaryota</taxon>
        <taxon>Metazoa</taxon>
        <taxon>Ecdysozoa</taxon>
        <taxon>Nematoda</taxon>
        <taxon>Chromadorea</taxon>
        <taxon>Rhabditida</taxon>
        <taxon>Tylenchina</taxon>
        <taxon>Panagrolaimomorpha</taxon>
        <taxon>Strongyloidoidea</taxon>
        <taxon>Strongyloididae</taxon>
        <taxon>Strongyloides</taxon>
    </lineage>
</organism>
<keyword evidence="2" id="KW-1185">Reference proteome</keyword>
<dbReference type="Proteomes" id="UP000035680">
    <property type="component" value="Unassembled WGS sequence"/>
</dbReference>
<proteinExistence type="predicted"/>
<reference evidence="2" key="1">
    <citation type="submission" date="2014-07" db="EMBL/GenBank/DDBJ databases">
        <authorList>
            <person name="Martin A.A"/>
            <person name="De Silva N."/>
        </authorList>
    </citation>
    <scope>NUCLEOTIDE SEQUENCE</scope>
</reference>
<evidence type="ECO:0000313" key="3">
    <source>
        <dbReference type="WBParaSite" id="SVE_1601900.1"/>
    </source>
</evidence>
<accession>A0A0K0FUK6</accession>
<dbReference type="InterPro" id="IPR036415">
    <property type="entry name" value="Lamin_tail_dom_sf"/>
</dbReference>